<dbReference type="CDD" id="cd04301">
    <property type="entry name" value="NAT_SF"/>
    <property type="match status" value="1"/>
</dbReference>
<dbReference type="Gene3D" id="3.40.630.30">
    <property type="match status" value="1"/>
</dbReference>
<dbReference type="InterPro" id="IPR016181">
    <property type="entry name" value="Acyl_CoA_acyltransferase"/>
</dbReference>
<organism evidence="4 5">
    <name type="scientific">Natronocalculus amylovorans</name>
    <dbReference type="NCBI Taxonomy" id="2917812"/>
    <lineage>
        <taxon>Archaea</taxon>
        <taxon>Methanobacteriati</taxon>
        <taxon>Methanobacteriota</taxon>
        <taxon>Stenosarchaea group</taxon>
        <taxon>Halobacteria</taxon>
        <taxon>Halobacteriales</taxon>
        <taxon>Haloferacaceae</taxon>
        <taxon>Natronocalculus</taxon>
    </lineage>
</organism>
<sequence length="161" mass="18175">MTIITAATAADIEPIVDAWLLLARDQQRYGSTLKIEENRTAIRKEVTHLIVADNLFVARREGELCGFVMFHTQDGVYSESVSRGTVTNIFVLPAYRGEGIGSALLSKAENALYEDGVDLVTLEVLAENVDARRFYDREGYSPHRIEVAKEFERDNNSREHR</sequence>
<evidence type="ECO:0000259" key="3">
    <source>
        <dbReference type="PROSITE" id="PS51186"/>
    </source>
</evidence>
<feature type="domain" description="N-acetyltransferase" evidence="3">
    <location>
        <begin position="2"/>
        <end position="161"/>
    </location>
</feature>
<dbReference type="EMBL" id="JAKRVX010000006">
    <property type="protein sequence ID" value="MCL9817866.1"/>
    <property type="molecule type" value="Genomic_DNA"/>
</dbReference>
<evidence type="ECO:0000256" key="2">
    <source>
        <dbReference type="ARBA" id="ARBA00023315"/>
    </source>
</evidence>
<dbReference type="InterPro" id="IPR000182">
    <property type="entry name" value="GNAT_dom"/>
</dbReference>
<evidence type="ECO:0000313" key="5">
    <source>
        <dbReference type="Proteomes" id="UP001203207"/>
    </source>
</evidence>
<gene>
    <name evidence="4" type="ORF">AArcSt2_13040</name>
</gene>
<evidence type="ECO:0000256" key="1">
    <source>
        <dbReference type="ARBA" id="ARBA00022679"/>
    </source>
</evidence>
<name>A0AAE3FZ81_9EURY</name>
<comment type="caution">
    <text evidence="4">The sequence shown here is derived from an EMBL/GenBank/DDBJ whole genome shotgun (WGS) entry which is preliminary data.</text>
</comment>
<dbReference type="RefSeq" id="WP_250585248.1">
    <property type="nucleotide sequence ID" value="NZ_JAKRVX010000006.1"/>
</dbReference>
<dbReference type="InterPro" id="IPR050832">
    <property type="entry name" value="Bact_Acetyltransf"/>
</dbReference>
<keyword evidence="1" id="KW-0808">Transferase</keyword>
<reference evidence="4" key="2">
    <citation type="submission" date="2022-02" db="EMBL/GenBank/DDBJ databases">
        <authorList>
            <person name="Elcheninov A.G."/>
            <person name="Sorokin D.Y."/>
            <person name="Kublanov I.V."/>
        </authorList>
    </citation>
    <scope>NUCLEOTIDE SEQUENCE</scope>
    <source>
        <strain evidence="4">AArc-St2</strain>
    </source>
</reference>
<proteinExistence type="predicted"/>
<dbReference type="PROSITE" id="PS51186">
    <property type="entry name" value="GNAT"/>
    <property type="match status" value="1"/>
</dbReference>
<protein>
    <submittedName>
        <fullName evidence="4">GNAT family N-acetyltransferase</fullName>
    </submittedName>
</protein>
<keyword evidence="5" id="KW-1185">Reference proteome</keyword>
<dbReference type="Pfam" id="PF00583">
    <property type="entry name" value="Acetyltransf_1"/>
    <property type="match status" value="1"/>
</dbReference>
<dbReference type="PANTHER" id="PTHR43877">
    <property type="entry name" value="AMINOALKYLPHOSPHONATE N-ACETYLTRANSFERASE-RELATED-RELATED"/>
    <property type="match status" value="1"/>
</dbReference>
<reference evidence="4" key="1">
    <citation type="journal article" date="2022" name="Syst. Appl. Microbiol.">
        <title>Natronocalculus amylovorans gen. nov., sp. nov., and Natranaeroarchaeum aerophilus sp. nov., dominant culturable amylolytic natronoarchaea from hypersaline soda lakes in southwestern Siberia.</title>
        <authorList>
            <person name="Sorokin D.Y."/>
            <person name="Elcheninov A.G."/>
            <person name="Khizhniak T.V."/>
            <person name="Koenen M."/>
            <person name="Bale N.J."/>
            <person name="Damste J.S.S."/>
            <person name="Kublanov I.V."/>
        </authorList>
    </citation>
    <scope>NUCLEOTIDE SEQUENCE</scope>
    <source>
        <strain evidence="4">AArc-St2</strain>
    </source>
</reference>
<evidence type="ECO:0000313" key="4">
    <source>
        <dbReference type="EMBL" id="MCL9817866.1"/>
    </source>
</evidence>
<dbReference type="Proteomes" id="UP001203207">
    <property type="component" value="Unassembled WGS sequence"/>
</dbReference>
<dbReference type="SUPFAM" id="SSF55729">
    <property type="entry name" value="Acyl-CoA N-acyltransferases (Nat)"/>
    <property type="match status" value="1"/>
</dbReference>
<dbReference type="GO" id="GO:0016747">
    <property type="term" value="F:acyltransferase activity, transferring groups other than amino-acyl groups"/>
    <property type="evidence" value="ECO:0007669"/>
    <property type="project" value="InterPro"/>
</dbReference>
<keyword evidence="2" id="KW-0012">Acyltransferase</keyword>
<accession>A0AAE3FZ81</accession>
<dbReference type="AlphaFoldDB" id="A0AAE3FZ81"/>